<evidence type="ECO:0000256" key="6">
    <source>
        <dbReference type="ARBA" id="ARBA00032316"/>
    </source>
</evidence>
<gene>
    <name evidence="9" type="ORF">DI563_01460</name>
</gene>
<dbReference type="GO" id="GO:0003988">
    <property type="term" value="F:acetyl-CoA C-acyltransferase activity"/>
    <property type="evidence" value="ECO:0007669"/>
    <property type="project" value="UniProtKB-ARBA"/>
</dbReference>
<dbReference type="EC" id="2.3.1.176" evidence="1"/>
<evidence type="ECO:0000256" key="1">
    <source>
        <dbReference type="ARBA" id="ARBA00012352"/>
    </source>
</evidence>
<dbReference type="PANTHER" id="PTHR42870:SF1">
    <property type="entry name" value="NON-SPECIFIC LIPID-TRANSFER PROTEIN-LIKE 2"/>
    <property type="match status" value="1"/>
</dbReference>
<feature type="domain" description="Thiolase N-terminal" evidence="7">
    <location>
        <begin position="4"/>
        <end position="209"/>
    </location>
</feature>
<comment type="caution">
    <text evidence="9">The sequence shown here is derived from an EMBL/GenBank/DDBJ whole genome shotgun (WGS) entry which is preliminary data.</text>
</comment>
<dbReference type="PIRSF" id="PIRSF000429">
    <property type="entry name" value="Ac-CoA_Ac_transf"/>
    <property type="match status" value="1"/>
</dbReference>
<feature type="domain" description="Thiolase C-terminal" evidence="8">
    <location>
        <begin position="280"/>
        <end position="400"/>
    </location>
</feature>
<keyword evidence="3" id="KW-0808">Transferase</keyword>
<dbReference type="GO" id="GO:0006869">
    <property type="term" value="P:lipid transport"/>
    <property type="evidence" value="ECO:0007669"/>
    <property type="project" value="UniProtKB-KW"/>
</dbReference>
<evidence type="ECO:0000256" key="5">
    <source>
        <dbReference type="ARBA" id="ARBA00023121"/>
    </source>
</evidence>
<evidence type="ECO:0000313" key="9">
    <source>
        <dbReference type="EMBL" id="PZQ78119.1"/>
    </source>
</evidence>
<organism evidence="9 10">
    <name type="scientific">Variovorax paradoxus</name>
    <dbReference type="NCBI Taxonomy" id="34073"/>
    <lineage>
        <taxon>Bacteria</taxon>
        <taxon>Pseudomonadati</taxon>
        <taxon>Pseudomonadota</taxon>
        <taxon>Betaproteobacteria</taxon>
        <taxon>Burkholderiales</taxon>
        <taxon>Comamonadaceae</taxon>
        <taxon>Variovorax</taxon>
    </lineage>
</organism>
<dbReference type="InterPro" id="IPR020616">
    <property type="entry name" value="Thiolase_N"/>
</dbReference>
<dbReference type="InterPro" id="IPR002155">
    <property type="entry name" value="Thiolase"/>
</dbReference>
<name>A0A2W5QP42_VARPD</name>
<dbReference type="AlphaFoldDB" id="A0A2W5QP42"/>
<dbReference type="SUPFAM" id="SSF53901">
    <property type="entry name" value="Thiolase-like"/>
    <property type="match status" value="2"/>
</dbReference>
<dbReference type="InterPro" id="IPR016039">
    <property type="entry name" value="Thiolase-like"/>
</dbReference>
<evidence type="ECO:0000313" key="10">
    <source>
        <dbReference type="Proteomes" id="UP000249135"/>
    </source>
</evidence>
<evidence type="ECO:0000259" key="7">
    <source>
        <dbReference type="Pfam" id="PF00108"/>
    </source>
</evidence>
<dbReference type="Pfam" id="PF22691">
    <property type="entry name" value="Thiolase_C_1"/>
    <property type="match status" value="1"/>
</dbReference>
<dbReference type="Gene3D" id="3.40.47.10">
    <property type="match status" value="1"/>
</dbReference>
<keyword evidence="4" id="KW-0445">Lipid transport</keyword>
<dbReference type="Pfam" id="PF00108">
    <property type="entry name" value="Thiolase_N"/>
    <property type="match status" value="1"/>
</dbReference>
<evidence type="ECO:0000256" key="2">
    <source>
        <dbReference type="ARBA" id="ARBA00022448"/>
    </source>
</evidence>
<dbReference type="PROSITE" id="PS00737">
    <property type="entry name" value="THIOLASE_2"/>
    <property type="match status" value="1"/>
</dbReference>
<evidence type="ECO:0000256" key="4">
    <source>
        <dbReference type="ARBA" id="ARBA00023055"/>
    </source>
</evidence>
<dbReference type="GO" id="GO:0008289">
    <property type="term" value="F:lipid binding"/>
    <property type="evidence" value="ECO:0007669"/>
    <property type="project" value="UniProtKB-KW"/>
</dbReference>
<proteinExistence type="predicted"/>
<evidence type="ECO:0000256" key="3">
    <source>
        <dbReference type="ARBA" id="ARBA00022679"/>
    </source>
</evidence>
<dbReference type="PANTHER" id="PTHR42870">
    <property type="entry name" value="ACETYL-COA C-ACETYLTRANSFERASE"/>
    <property type="match status" value="1"/>
</dbReference>
<dbReference type="InterPro" id="IPR020613">
    <property type="entry name" value="Thiolase_CS"/>
</dbReference>
<keyword evidence="2" id="KW-0813">Transport</keyword>
<keyword evidence="5" id="KW-0446">Lipid-binding</keyword>
<accession>A0A2W5QP42</accession>
<protein>
    <recommendedName>
        <fullName evidence="1">propanoyl-CoA C-acyltransferase</fullName>
        <ecNumber evidence="1">2.3.1.176</ecNumber>
    </recommendedName>
    <alternativeName>
        <fullName evidence="6">Propanoyl-CoA C-acyltransferase</fullName>
    </alternativeName>
</protein>
<reference evidence="9 10" key="1">
    <citation type="submission" date="2017-08" db="EMBL/GenBank/DDBJ databases">
        <title>Infants hospitalized years apart are colonized by the same room-sourced microbial strains.</title>
        <authorList>
            <person name="Brooks B."/>
            <person name="Olm M.R."/>
            <person name="Firek B.A."/>
            <person name="Baker R."/>
            <person name="Thomas B.C."/>
            <person name="Morowitz M.J."/>
            <person name="Banfield J.F."/>
        </authorList>
    </citation>
    <scope>NUCLEOTIDE SEQUENCE [LARGE SCALE GENOMIC DNA]</scope>
    <source>
        <strain evidence="9">S2_005_003_R2_41</strain>
    </source>
</reference>
<dbReference type="Proteomes" id="UP000249135">
    <property type="component" value="Unassembled WGS sequence"/>
</dbReference>
<dbReference type="CDD" id="cd00829">
    <property type="entry name" value="SCP-x_thiolase"/>
    <property type="match status" value="1"/>
</dbReference>
<dbReference type="EMBL" id="QFPP01000005">
    <property type="protein sequence ID" value="PZQ78119.1"/>
    <property type="molecule type" value="Genomic_DNA"/>
</dbReference>
<sequence>MNDVFIIGAGMTPLGKHEQLSIKQLTATAVTAALADAGCKLGDLQAAWFSNTRQGVLEGQHGIRGQAALRAMGVEGIPIVNCDNACASSSTGVNQAFAALRAGQCDVALVVGAEKMHYPAKRELMFEAFRGSMDRDLVDGQLAELSALSSSLPLPEAASAQGERSIFMDSYAAMARHYMLLYGATQRQMAEVAAKNHWHSQHNPLAQYRHPMTVDEVLADRLVSWPLTRAMCAPMSDGAGAMVLCSDRVLARFAAPRRAVRILATRLASGVRRAADDFERHIGRLAARAAFEDAAVRPLDIDVAEVHDATAFAEIRHIENLGLCELGEGATLAERGITRLGGRIPVNVSGGLVSKGHPIAATGVIQLHELVTQLRGEAGARQVEGARLAAAENGGGFYDGEEAVACVTILERVTS</sequence>
<evidence type="ECO:0000259" key="8">
    <source>
        <dbReference type="Pfam" id="PF22691"/>
    </source>
</evidence>
<dbReference type="InterPro" id="IPR055140">
    <property type="entry name" value="Thiolase_C_2"/>
</dbReference>